<organism evidence="5 6">
    <name type="scientific">Mangrovimonas yunxiaonensis</name>
    <dbReference type="NCBI Taxonomy" id="1197477"/>
    <lineage>
        <taxon>Bacteria</taxon>
        <taxon>Pseudomonadati</taxon>
        <taxon>Bacteroidota</taxon>
        <taxon>Flavobacteriia</taxon>
        <taxon>Flavobacteriales</taxon>
        <taxon>Flavobacteriaceae</taxon>
        <taxon>Mangrovimonas</taxon>
    </lineage>
</organism>
<dbReference type="PROSITE" id="PS01124">
    <property type="entry name" value="HTH_ARAC_FAMILY_2"/>
    <property type="match status" value="1"/>
</dbReference>
<dbReference type="AlphaFoldDB" id="A0A084TLY6"/>
<dbReference type="SUPFAM" id="SSF46689">
    <property type="entry name" value="Homeodomain-like"/>
    <property type="match status" value="1"/>
</dbReference>
<keyword evidence="2" id="KW-0238">DNA-binding</keyword>
<dbReference type="SMART" id="SM00342">
    <property type="entry name" value="HTH_ARAC"/>
    <property type="match status" value="1"/>
</dbReference>
<proteinExistence type="predicted"/>
<evidence type="ECO:0000313" key="5">
    <source>
        <dbReference type="EMBL" id="KFB01722.1"/>
    </source>
</evidence>
<keyword evidence="3" id="KW-0804">Transcription</keyword>
<evidence type="ECO:0000256" key="3">
    <source>
        <dbReference type="ARBA" id="ARBA00023163"/>
    </source>
</evidence>
<comment type="caution">
    <text evidence="5">The sequence shown here is derived from an EMBL/GenBank/DDBJ whole genome shotgun (WGS) entry which is preliminary data.</text>
</comment>
<dbReference type="GO" id="GO:0043565">
    <property type="term" value="F:sequence-specific DNA binding"/>
    <property type="evidence" value="ECO:0007669"/>
    <property type="project" value="InterPro"/>
</dbReference>
<keyword evidence="6" id="KW-1185">Reference proteome</keyword>
<evidence type="ECO:0000313" key="6">
    <source>
        <dbReference type="Proteomes" id="UP000028521"/>
    </source>
</evidence>
<dbReference type="InterPro" id="IPR018060">
    <property type="entry name" value="HTH_AraC"/>
</dbReference>
<evidence type="ECO:0000256" key="2">
    <source>
        <dbReference type="ARBA" id="ARBA00023125"/>
    </source>
</evidence>
<dbReference type="Proteomes" id="UP000028521">
    <property type="component" value="Unassembled WGS sequence"/>
</dbReference>
<feature type="domain" description="HTH araC/xylS-type" evidence="4">
    <location>
        <begin position="72"/>
        <end position="173"/>
    </location>
</feature>
<dbReference type="GO" id="GO:0003700">
    <property type="term" value="F:DNA-binding transcription factor activity"/>
    <property type="evidence" value="ECO:0007669"/>
    <property type="project" value="InterPro"/>
</dbReference>
<dbReference type="InterPro" id="IPR009057">
    <property type="entry name" value="Homeodomain-like_sf"/>
</dbReference>
<dbReference type="Gene3D" id="3.30.70.100">
    <property type="match status" value="1"/>
</dbReference>
<protein>
    <submittedName>
        <fullName evidence="5">Regulatory protein</fullName>
    </submittedName>
</protein>
<accession>A0A084TLY6</accession>
<gene>
    <name evidence="5" type="ORF">IA57_02280</name>
</gene>
<reference evidence="5 6" key="1">
    <citation type="journal article" date="2014" name="Genome Announc.">
        <title>Draft Genome Sequence of the Algicidal Bacterium Mangrovimonas yunxiaonensis Strain LY01.</title>
        <authorList>
            <person name="Li Y."/>
            <person name="Zhu H."/>
            <person name="Li C."/>
            <person name="Zhang H."/>
            <person name="Chen Z."/>
            <person name="Zheng W."/>
            <person name="Xu H."/>
            <person name="Zheng T."/>
        </authorList>
    </citation>
    <scope>NUCLEOTIDE SEQUENCE [LARGE SCALE GENOMIC DNA]</scope>
    <source>
        <strain evidence="5 6">LY01</strain>
    </source>
</reference>
<dbReference type="OrthoDB" id="952277at2"/>
<dbReference type="EMBL" id="JPFK01000003">
    <property type="protein sequence ID" value="KFB01722.1"/>
    <property type="molecule type" value="Genomic_DNA"/>
</dbReference>
<evidence type="ECO:0000259" key="4">
    <source>
        <dbReference type="PROSITE" id="PS01124"/>
    </source>
</evidence>
<dbReference type="RefSeq" id="WP_036118794.1">
    <property type="nucleotide sequence ID" value="NZ_BMET01000002.1"/>
</dbReference>
<dbReference type="Pfam" id="PF12833">
    <property type="entry name" value="HTH_18"/>
    <property type="match status" value="1"/>
</dbReference>
<sequence length="185" mass="21064">MERTLLIKNMVCDRCKTTVLELLKTEGFKVQSVALGEVVVKDASKKDDIRLKTALQAIGFELIQEEADVLVEKMKLALIKQMDKGDADFILSKIAEDLGKHYSFLSKTFSQLEGITLEKYLINLKIEKVKEYIQLKQLNFSEIAYSLNYKSSSHLAKQFKSITGMSMTAYKKLQESDRKGLDKIV</sequence>
<dbReference type="eggNOG" id="COG2207">
    <property type="taxonomic scope" value="Bacteria"/>
</dbReference>
<reference evidence="6" key="2">
    <citation type="submission" date="2014-07" db="EMBL/GenBank/DDBJ databases">
        <title>Genome sequence of Mangrovimonas yunxiaonensis.</title>
        <authorList>
            <person name="Li Y."/>
            <person name="Zheng T."/>
        </authorList>
    </citation>
    <scope>NUCLEOTIDE SEQUENCE [LARGE SCALE GENOMIC DNA]</scope>
    <source>
        <strain evidence="6">LY01</strain>
    </source>
</reference>
<dbReference type="STRING" id="1197477.IA57_02280"/>
<dbReference type="PANTHER" id="PTHR43280">
    <property type="entry name" value="ARAC-FAMILY TRANSCRIPTIONAL REGULATOR"/>
    <property type="match status" value="1"/>
</dbReference>
<keyword evidence="1" id="KW-0805">Transcription regulation</keyword>
<dbReference type="PANTHER" id="PTHR43280:SF2">
    <property type="entry name" value="HTH-TYPE TRANSCRIPTIONAL REGULATOR EXSA"/>
    <property type="match status" value="1"/>
</dbReference>
<dbReference type="Gene3D" id="1.10.10.60">
    <property type="entry name" value="Homeodomain-like"/>
    <property type="match status" value="1"/>
</dbReference>
<evidence type="ECO:0000256" key="1">
    <source>
        <dbReference type="ARBA" id="ARBA00023015"/>
    </source>
</evidence>
<name>A0A084TLY6_9FLAO</name>